<dbReference type="InterPro" id="IPR012675">
    <property type="entry name" value="Beta-grasp_dom_sf"/>
</dbReference>
<dbReference type="InterPro" id="IPR016155">
    <property type="entry name" value="Mopterin_synth/thiamin_S_b"/>
</dbReference>
<dbReference type="AlphaFoldDB" id="A0A381YVW8"/>
<reference evidence="1" key="1">
    <citation type="submission" date="2018-05" db="EMBL/GenBank/DDBJ databases">
        <authorList>
            <person name="Lanie J.A."/>
            <person name="Ng W.-L."/>
            <person name="Kazmierczak K.M."/>
            <person name="Andrzejewski T.M."/>
            <person name="Davidsen T.M."/>
            <person name="Wayne K.J."/>
            <person name="Tettelin H."/>
            <person name="Glass J.I."/>
            <person name="Rusch D."/>
            <person name="Podicherti R."/>
            <person name="Tsui H.-C.T."/>
            <person name="Winkler M.E."/>
        </authorList>
    </citation>
    <scope>NUCLEOTIDE SEQUENCE</scope>
</reference>
<dbReference type="SUPFAM" id="SSF54285">
    <property type="entry name" value="MoaD/ThiS"/>
    <property type="match status" value="1"/>
</dbReference>
<proteinExistence type="predicted"/>
<name>A0A381YVW8_9ZZZZ</name>
<evidence type="ECO:0008006" key="2">
    <source>
        <dbReference type="Google" id="ProtNLM"/>
    </source>
</evidence>
<dbReference type="EMBL" id="UINC01019083">
    <property type="protein sequence ID" value="SVA80617.1"/>
    <property type="molecule type" value="Genomic_DNA"/>
</dbReference>
<evidence type="ECO:0000313" key="1">
    <source>
        <dbReference type="EMBL" id="SVA80617.1"/>
    </source>
</evidence>
<gene>
    <name evidence="1" type="ORF">METZ01_LOCUS133471</name>
</gene>
<accession>A0A381YVW8</accession>
<organism evidence="1">
    <name type="scientific">marine metagenome</name>
    <dbReference type="NCBI Taxonomy" id="408172"/>
    <lineage>
        <taxon>unclassified sequences</taxon>
        <taxon>metagenomes</taxon>
        <taxon>ecological metagenomes</taxon>
    </lineage>
</organism>
<sequence>MLQFLTSGVKDLWIDASNIEEVVGILEKQFPGMSDRLLVEGHLVSTVVVSVDGQVSRLGLLERVQDESEVHFVPNMGGGCNGQHPLPE</sequence>
<dbReference type="CDD" id="cd17040">
    <property type="entry name" value="Ubl_MoaD_like"/>
    <property type="match status" value="1"/>
</dbReference>
<dbReference type="Gene3D" id="3.10.20.30">
    <property type="match status" value="1"/>
</dbReference>
<protein>
    <recommendedName>
        <fullName evidence="2">Molybdopterin synthase sulfur carrier subunit</fullName>
    </recommendedName>
</protein>